<dbReference type="SUPFAM" id="SSF50978">
    <property type="entry name" value="WD40 repeat-like"/>
    <property type="match status" value="2"/>
</dbReference>
<dbReference type="InterPro" id="IPR036047">
    <property type="entry name" value="F-box-like_dom_sf"/>
</dbReference>
<dbReference type="Proteomes" id="UP001235939">
    <property type="component" value="Chromosome 14"/>
</dbReference>
<accession>A0ABY6L954</accession>
<dbReference type="SMART" id="SM00256">
    <property type="entry name" value="FBOX"/>
    <property type="match status" value="1"/>
</dbReference>
<dbReference type="Pfam" id="PF12937">
    <property type="entry name" value="F-box-like"/>
    <property type="match status" value="1"/>
</dbReference>
<keyword evidence="2" id="KW-0677">Repeat</keyword>
<dbReference type="SUPFAM" id="SSF81383">
    <property type="entry name" value="F-box domain"/>
    <property type="match status" value="1"/>
</dbReference>
<dbReference type="InterPro" id="IPR001680">
    <property type="entry name" value="WD40_rpt"/>
</dbReference>
<dbReference type="PRINTS" id="PR00320">
    <property type="entry name" value="GPROTEINBRPT"/>
</dbReference>
<feature type="repeat" description="WD" evidence="3">
    <location>
        <begin position="489"/>
        <end position="522"/>
    </location>
</feature>
<dbReference type="PROSITE" id="PS50294">
    <property type="entry name" value="WD_REPEATS_REGION"/>
    <property type="match status" value="5"/>
</dbReference>
<dbReference type="Gene3D" id="2.130.10.10">
    <property type="entry name" value="YVTN repeat-like/Quinoprotein amine dehydrogenase"/>
    <property type="match status" value="3"/>
</dbReference>
<dbReference type="PROSITE" id="PS50082">
    <property type="entry name" value="WD_REPEATS_2"/>
    <property type="match status" value="5"/>
</dbReference>
<dbReference type="InterPro" id="IPR036322">
    <property type="entry name" value="WD40_repeat_dom_sf"/>
</dbReference>
<evidence type="ECO:0000256" key="3">
    <source>
        <dbReference type="PROSITE-ProRule" id="PRU00221"/>
    </source>
</evidence>
<dbReference type="CDD" id="cd00200">
    <property type="entry name" value="WD40"/>
    <property type="match status" value="1"/>
</dbReference>
<name>A0ABY6L954_9ARAC</name>
<proteinExistence type="predicted"/>
<dbReference type="InterPro" id="IPR001810">
    <property type="entry name" value="F-box_dom"/>
</dbReference>
<protein>
    <recommendedName>
        <fullName evidence="4">F-box domain-containing protein</fullName>
    </recommendedName>
</protein>
<dbReference type="InterPro" id="IPR020472">
    <property type="entry name" value="WD40_PAC1"/>
</dbReference>
<dbReference type="EMBL" id="CP092876">
    <property type="protein sequence ID" value="UYV76438.1"/>
    <property type="molecule type" value="Genomic_DNA"/>
</dbReference>
<dbReference type="PANTHER" id="PTHR19849:SF1">
    <property type="entry name" value="F-BOX_WD REPEAT-CONTAINING PROTEIN 7"/>
    <property type="match status" value="1"/>
</dbReference>
<dbReference type="InterPro" id="IPR015943">
    <property type="entry name" value="WD40/YVTN_repeat-like_dom_sf"/>
</dbReference>
<evidence type="ECO:0000256" key="2">
    <source>
        <dbReference type="ARBA" id="ARBA00022737"/>
    </source>
</evidence>
<evidence type="ECO:0000313" key="6">
    <source>
        <dbReference type="Proteomes" id="UP001235939"/>
    </source>
</evidence>
<organism evidence="5 6">
    <name type="scientific">Cordylochernes scorpioides</name>
    <dbReference type="NCBI Taxonomy" id="51811"/>
    <lineage>
        <taxon>Eukaryota</taxon>
        <taxon>Metazoa</taxon>
        <taxon>Ecdysozoa</taxon>
        <taxon>Arthropoda</taxon>
        <taxon>Chelicerata</taxon>
        <taxon>Arachnida</taxon>
        <taxon>Pseudoscorpiones</taxon>
        <taxon>Cheliferoidea</taxon>
        <taxon>Chernetidae</taxon>
        <taxon>Cordylochernes</taxon>
    </lineage>
</organism>
<evidence type="ECO:0000256" key="1">
    <source>
        <dbReference type="ARBA" id="ARBA00022574"/>
    </source>
</evidence>
<feature type="repeat" description="WD" evidence="3">
    <location>
        <begin position="397"/>
        <end position="436"/>
    </location>
</feature>
<sequence length="522" mass="58520">MAASDMRNRRHVQLLLTWSTNAAHPVIKGWYKQFSDDQKSALLKTLLVECGSWQQHHTVSLLAEPHQDCPSNCQDPFTWKLPPSLALHVFSFLDPVSLGRCTAVCKAWRMLASDPRLWRRLCLRPDWQLASPAARHRQMISCRTDDGLMDWKKAFADRYRLHRNWLRGNCNVRTFHGHTQGGQHLPCNSHLRKGKTVVNTERVLLYFGRYGTSSPLVGAGVFCVQFDDTRIVSGSSDKTIKVRRRHYAAAQVLPVSAQVWNIRTNSPWSVMTLVGHSGTVRCLHLQGNRLVSGSSDCTIKVWDLSTQHTWSSIACKVTMVGHSHTVRCLQVDEDKVVSGSYDHTLKVWDLRTGLCRETLVGHEGAVLCLQFDTTKIVSGSGDKTIKVWKEGRCAVTLNGHEDAVTCLQFDSCRIISGSLDRTIKFWSQETGACLSTLDWMKSEGHTGVIRCLQADGWRIVSGGDDKTLKSVVGGLQVWSVESGQRLVTLRNHTDGVTCLQFNDAMVVSGSYDQTVKLWDFSS</sequence>
<feature type="repeat" description="WD" evidence="3">
    <location>
        <begin position="273"/>
        <end position="312"/>
    </location>
</feature>
<feature type="repeat" description="WD" evidence="3">
    <location>
        <begin position="319"/>
        <end position="358"/>
    </location>
</feature>
<dbReference type="PROSITE" id="PS50181">
    <property type="entry name" value="FBOX"/>
    <property type="match status" value="1"/>
</dbReference>
<feature type="non-terminal residue" evidence="5">
    <location>
        <position position="1"/>
    </location>
</feature>
<dbReference type="InterPro" id="IPR019775">
    <property type="entry name" value="WD40_repeat_CS"/>
</dbReference>
<feature type="repeat" description="WD" evidence="3">
    <location>
        <begin position="359"/>
        <end position="389"/>
    </location>
</feature>
<dbReference type="Gene3D" id="1.20.1280.50">
    <property type="match status" value="1"/>
</dbReference>
<evidence type="ECO:0000259" key="4">
    <source>
        <dbReference type="PROSITE" id="PS50181"/>
    </source>
</evidence>
<reference evidence="5 6" key="1">
    <citation type="submission" date="2022-01" db="EMBL/GenBank/DDBJ databases">
        <title>A chromosomal length assembly of Cordylochernes scorpioides.</title>
        <authorList>
            <person name="Zeh D."/>
            <person name="Zeh J."/>
        </authorList>
    </citation>
    <scope>NUCLEOTIDE SEQUENCE [LARGE SCALE GENOMIC DNA]</scope>
    <source>
        <strain evidence="5">IN4F17</strain>
        <tissue evidence="5">Whole Body</tissue>
    </source>
</reference>
<keyword evidence="1 3" id="KW-0853">WD repeat</keyword>
<evidence type="ECO:0000313" key="5">
    <source>
        <dbReference type="EMBL" id="UYV76438.1"/>
    </source>
</evidence>
<gene>
    <name evidence="5" type="ORF">LAZ67_14000402</name>
</gene>
<dbReference type="PANTHER" id="PTHR19849">
    <property type="entry name" value="PHOSPHOLIPASE A-2-ACTIVATING PROTEIN"/>
    <property type="match status" value="1"/>
</dbReference>
<dbReference type="SMART" id="SM00320">
    <property type="entry name" value="WD40"/>
    <property type="match status" value="7"/>
</dbReference>
<keyword evidence="6" id="KW-1185">Reference proteome</keyword>
<dbReference type="Pfam" id="PF00400">
    <property type="entry name" value="WD40"/>
    <property type="match status" value="6"/>
</dbReference>
<dbReference type="PROSITE" id="PS00678">
    <property type="entry name" value="WD_REPEATS_1"/>
    <property type="match status" value="3"/>
</dbReference>
<feature type="domain" description="F-box" evidence="4">
    <location>
        <begin position="75"/>
        <end position="121"/>
    </location>
</feature>